<dbReference type="PANTHER" id="PTHR45617:SF170">
    <property type="entry name" value="MIP14966P"/>
    <property type="match status" value="1"/>
</dbReference>
<evidence type="ECO:0000256" key="3">
    <source>
        <dbReference type="SAM" id="SignalP"/>
    </source>
</evidence>
<dbReference type="PANTHER" id="PTHR45617">
    <property type="entry name" value="LEUCINE RICH REPEAT FAMILY PROTEIN"/>
    <property type="match status" value="1"/>
</dbReference>
<feature type="chain" id="PRO_5045270810" evidence="3">
    <location>
        <begin position="25"/>
        <end position="463"/>
    </location>
</feature>
<dbReference type="PRINTS" id="PR00019">
    <property type="entry name" value="LEURICHRPT"/>
</dbReference>
<evidence type="ECO:0000313" key="4">
    <source>
        <dbReference type="Proteomes" id="UP000694924"/>
    </source>
</evidence>
<keyword evidence="1" id="KW-0433">Leucine-rich repeat</keyword>
<evidence type="ECO:0000256" key="1">
    <source>
        <dbReference type="ARBA" id="ARBA00022614"/>
    </source>
</evidence>
<accession>A0ABM1IH01</accession>
<keyword evidence="4" id="KW-1185">Reference proteome</keyword>
<keyword evidence="2" id="KW-0677">Repeat</keyword>
<organism evidence="4 5">
    <name type="scientific">Polistes dominula</name>
    <name type="common">European paper wasp</name>
    <name type="synonym">Vespa dominula</name>
    <dbReference type="NCBI Taxonomy" id="743375"/>
    <lineage>
        <taxon>Eukaryota</taxon>
        <taxon>Metazoa</taxon>
        <taxon>Ecdysozoa</taxon>
        <taxon>Arthropoda</taxon>
        <taxon>Hexapoda</taxon>
        <taxon>Insecta</taxon>
        <taxon>Pterygota</taxon>
        <taxon>Neoptera</taxon>
        <taxon>Endopterygota</taxon>
        <taxon>Hymenoptera</taxon>
        <taxon>Apocrita</taxon>
        <taxon>Aculeata</taxon>
        <taxon>Vespoidea</taxon>
        <taxon>Vespidae</taxon>
        <taxon>Polistinae</taxon>
        <taxon>Polistini</taxon>
        <taxon>Polistes</taxon>
    </lineage>
</organism>
<dbReference type="Gene3D" id="3.80.10.10">
    <property type="entry name" value="Ribonuclease Inhibitor"/>
    <property type="match status" value="2"/>
</dbReference>
<dbReference type="SMART" id="SM00369">
    <property type="entry name" value="LRR_TYP"/>
    <property type="match status" value="12"/>
</dbReference>
<dbReference type="Proteomes" id="UP000694924">
    <property type="component" value="Unplaced"/>
</dbReference>
<reference evidence="5" key="1">
    <citation type="submission" date="2025-08" db="UniProtKB">
        <authorList>
            <consortium name="RefSeq"/>
        </authorList>
    </citation>
    <scope>IDENTIFICATION</scope>
    <source>
        <tissue evidence="5">Whole body</tissue>
    </source>
</reference>
<dbReference type="GeneID" id="107068012"/>
<dbReference type="PROSITE" id="PS51450">
    <property type="entry name" value="LRR"/>
    <property type="match status" value="3"/>
</dbReference>
<dbReference type="SUPFAM" id="SSF52047">
    <property type="entry name" value="RNI-like"/>
    <property type="match status" value="1"/>
</dbReference>
<dbReference type="InterPro" id="IPR001611">
    <property type="entry name" value="Leu-rich_rpt"/>
</dbReference>
<protein>
    <submittedName>
        <fullName evidence="5">Protein phosphatase 1 regulatory subunit pprA-like</fullName>
    </submittedName>
</protein>
<feature type="signal peptide" evidence="3">
    <location>
        <begin position="1"/>
        <end position="24"/>
    </location>
</feature>
<gene>
    <name evidence="5" type="primary">LOC107068012</name>
</gene>
<evidence type="ECO:0000256" key="2">
    <source>
        <dbReference type="ARBA" id="ARBA00022737"/>
    </source>
</evidence>
<dbReference type="Pfam" id="PF00560">
    <property type="entry name" value="LRR_1"/>
    <property type="match status" value="2"/>
</dbReference>
<keyword evidence="3" id="KW-0732">Signal</keyword>
<dbReference type="Pfam" id="PF13855">
    <property type="entry name" value="LRR_8"/>
    <property type="match status" value="3"/>
</dbReference>
<dbReference type="RefSeq" id="XP_015179488.1">
    <property type="nucleotide sequence ID" value="XM_015324002.1"/>
</dbReference>
<name>A0ABM1IH01_POLDO</name>
<evidence type="ECO:0000313" key="5">
    <source>
        <dbReference type="RefSeq" id="XP_015179488.1"/>
    </source>
</evidence>
<sequence>MGLRAVSAIFYSLYLLALFAVGSSTPQNYYEGVADMLNTTGPKTNEYILHKDCKRFDISLNFSDTLIETLGKDFISTQFITSLNFSGNTIKSIASGAFDSLPALESLNLAGNRLQNLFSFNGHNNLKVLILANQSEIGYWNNLIIFGEYPELRYLDLSGNKINSINMPQNYHNIVNHLIKKYLFPKLKYLDLSYNFLNNFDYSHLFSHNLTNLNLIHNNLYNVDLRIFINLVELRLNYNSFEKIRNYCYDNTACIDQMPKLKYFSISHNSLSTIDEDIFFKMPNLVTVDLSNNALTGVFTVLNYELASLQNVYLDNNGLSSISMVYHLANLTILSVAHNKLQEIKPNFVNAPILKKLYLNNNEIRIIDENAFSNLKYLEVLDLNSNTLDKLPIRWSDDFKNLRYLNLSNNNFKTLESLSLSQCLTNIKIDLLNIQLTHTKTEFLRNLPENATIYFIPHSENNI</sequence>
<dbReference type="InterPro" id="IPR003591">
    <property type="entry name" value="Leu-rich_rpt_typical-subtyp"/>
</dbReference>
<dbReference type="InterPro" id="IPR032675">
    <property type="entry name" value="LRR_dom_sf"/>
</dbReference>
<proteinExistence type="predicted"/>
<dbReference type="SUPFAM" id="SSF52058">
    <property type="entry name" value="L domain-like"/>
    <property type="match status" value="1"/>
</dbReference>